<dbReference type="EMBL" id="CP003985">
    <property type="protein sequence ID" value="AGF77925.1"/>
    <property type="molecule type" value="Genomic_DNA"/>
</dbReference>
<evidence type="ECO:0008006" key="4">
    <source>
        <dbReference type="Google" id="ProtNLM"/>
    </source>
</evidence>
<dbReference type="RefSeq" id="WP_015403616.1">
    <property type="nucleotide sequence ID" value="NC_020304.1"/>
</dbReference>
<name>M1PDZ7_DESSD</name>
<dbReference type="KEGG" id="dsf:UWK_01364"/>
<evidence type="ECO:0000256" key="1">
    <source>
        <dbReference type="SAM" id="SignalP"/>
    </source>
</evidence>
<reference evidence="3" key="1">
    <citation type="journal article" date="2013" name="Stand. Genomic Sci.">
        <title>Complete genome sequence of Desulfocapsa sulfexigens, a marine deltaproteobacterium specialized in disproportionating inorganic sulfur compounds.</title>
        <authorList>
            <person name="Finster K.W."/>
            <person name="Kjeldsen K.U."/>
            <person name="Kube M."/>
            <person name="Reinhardt R."/>
            <person name="Mussmann M."/>
            <person name="Amann R."/>
            <person name="Schreiber L."/>
        </authorList>
    </citation>
    <scope>NUCLEOTIDE SEQUENCE [LARGE SCALE GENOMIC DNA]</scope>
    <source>
        <strain evidence="3">DSM 10523 / SB164P1</strain>
    </source>
</reference>
<evidence type="ECO:0000313" key="3">
    <source>
        <dbReference type="Proteomes" id="UP000011721"/>
    </source>
</evidence>
<dbReference type="OrthoDB" id="9782545at2"/>
<protein>
    <recommendedName>
        <fullName evidence="4">Outer membrane protein V</fullName>
    </recommendedName>
</protein>
<feature type="signal peptide" evidence="1">
    <location>
        <begin position="1"/>
        <end position="24"/>
    </location>
</feature>
<dbReference type="STRING" id="1167006.UWK_01364"/>
<organism evidence="2 3">
    <name type="scientific">Desulfocapsa sulfexigens (strain DSM 10523 / SB164P1)</name>
    <dbReference type="NCBI Taxonomy" id="1167006"/>
    <lineage>
        <taxon>Bacteria</taxon>
        <taxon>Pseudomonadati</taxon>
        <taxon>Thermodesulfobacteriota</taxon>
        <taxon>Desulfobulbia</taxon>
        <taxon>Desulfobulbales</taxon>
        <taxon>Desulfocapsaceae</taxon>
        <taxon>Desulfocapsa</taxon>
    </lineage>
</organism>
<dbReference type="PATRIC" id="fig|1167006.5.peg.1503"/>
<sequence length="244" mass="25649">MRKSIPMAALTAIVSALSVPQAMAADVTAAADINSAYVWRGLTFNDGIVIQPSIDVAAGGFGFNVWGNLDVDDYNDTLDSGEFSEVDLTVSYSFDIGPVGASVGYIEYLFPAGGASTSEIFASTSMDIVYGISAGLELYYDIDQVDDFYATASIGYALDINEKLGLELGGLISYAGKDFTAAYAGGTDSGFFNYILSASLSYAISDTLSTGINVNYTDSMESDALPDSAMDSDIYGGISMAYTF</sequence>
<evidence type="ECO:0000313" key="2">
    <source>
        <dbReference type="EMBL" id="AGF77925.1"/>
    </source>
</evidence>
<keyword evidence="1" id="KW-0732">Signal</keyword>
<gene>
    <name evidence="2" type="ordered locus">UWK_01364</name>
</gene>
<feature type="chain" id="PRO_5004016168" description="Outer membrane protein V" evidence="1">
    <location>
        <begin position="25"/>
        <end position="244"/>
    </location>
</feature>
<dbReference type="HOGENOM" id="CLU_088955_0_0_7"/>
<proteinExistence type="predicted"/>
<dbReference type="Proteomes" id="UP000011721">
    <property type="component" value="Chromosome"/>
</dbReference>
<dbReference type="AlphaFoldDB" id="M1PDZ7"/>
<keyword evidence="3" id="KW-1185">Reference proteome</keyword>
<dbReference type="eggNOG" id="ENOG50303C3">
    <property type="taxonomic scope" value="Bacteria"/>
</dbReference>
<dbReference type="TCDB" id="1.B.71.1.6">
    <property type="family name" value="the proteobacterial/verrucomicrobial porin (pvp) family"/>
</dbReference>
<accession>M1PDZ7</accession>